<dbReference type="OrthoDB" id="9942402at2"/>
<evidence type="ECO:0000313" key="1">
    <source>
        <dbReference type="EMBL" id="CAB3768943.1"/>
    </source>
</evidence>
<dbReference type="Proteomes" id="UP000193146">
    <property type="component" value="Unassembled WGS sequence"/>
</dbReference>
<proteinExistence type="predicted"/>
<evidence type="ECO:0000313" key="4">
    <source>
        <dbReference type="Proteomes" id="UP000494135"/>
    </source>
</evidence>
<dbReference type="Proteomes" id="UP000494135">
    <property type="component" value="Unassembled WGS sequence"/>
</dbReference>
<reference evidence="2 3" key="1">
    <citation type="submission" date="2017-04" db="EMBL/GenBank/DDBJ databases">
        <title>Burkholderia puraquae sp. nov., a novel Burkholderia cepacia complex species from hospital setting samples.</title>
        <authorList>
            <person name="Martina P."/>
            <person name="Leguizamon M."/>
            <person name="Prieto C."/>
            <person name="Sousa S."/>
            <person name="Montanaro P."/>
            <person name="Draghi W."/>
            <person name="Staembler M."/>
            <person name="Bettiol M."/>
            <person name="Figoli C."/>
            <person name="Palau J."/>
            <person name="Alvarez F."/>
            <person name="Benetti S."/>
            <person name="Anchat E."/>
            <person name="Vescina C."/>
            <person name="Ferreras J."/>
            <person name="Lasch P."/>
            <person name="Lagares A."/>
            <person name="Zorreguieta A."/>
            <person name="Yantorno O."/>
            <person name="Bosch A."/>
        </authorList>
    </citation>
    <scope>NUCLEOTIDE SEQUENCE [LARGE SCALE GENOMIC DNA]</scope>
    <source>
        <strain evidence="2 3">CAMPA 1040</strain>
    </source>
</reference>
<accession>A0A1X1PKA1</accession>
<reference evidence="1 4" key="2">
    <citation type="submission" date="2020-04" db="EMBL/GenBank/DDBJ databases">
        <authorList>
            <person name="De Canck E."/>
        </authorList>
    </citation>
    <scope>NUCLEOTIDE SEQUENCE [LARGE SCALE GENOMIC DNA]</scope>
    <source>
        <strain evidence="1 4">LMG 29660</strain>
    </source>
</reference>
<dbReference type="EMBL" id="CADIKG010000023">
    <property type="protein sequence ID" value="CAB3768943.1"/>
    <property type="molecule type" value="Genomic_DNA"/>
</dbReference>
<organism evidence="2 3">
    <name type="scientific">Burkholderia puraquae</name>
    <dbReference type="NCBI Taxonomy" id="1904757"/>
    <lineage>
        <taxon>Bacteria</taxon>
        <taxon>Pseudomonadati</taxon>
        <taxon>Pseudomonadota</taxon>
        <taxon>Betaproteobacteria</taxon>
        <taxon>Burkholderiales</taxon>
        <taxon>Burkholderiaceae</taxon>
        <taxon>Burkholderia</taxon>
        <taxon>Burkholderia cepacia complex</taxon>
    </lineage>
</organism>
<keyword evidence="3" id="KW-1185">Reference proteome</keyword>
<dbReference type="RefSeq" id="WP_085039183.1">
    <property type="nucleotide sequence ID" value="NZ_CADIKG010000023.1"/>
</dbReference>
<sequence length="91" mass="10000">MAVGTECTRRVRAGMTVVQSIEIQSLAKEHRAHHAQWCAFGQARVPCVALLGDAWKPRSAKCDTGARARQAVMGDVVSMQRAMQCDQEKTD</sequence>
<evidence type="ECO:0000313" key="3">
    <source>
        <dbReference type="Proteomes" id="UP000193146"/>
    </source>
</evidence>
<evidence type="ECO:0000313" key="2">
    <source>
        <dbReference type="EMBL" id="ORT87039.1"/>
    </source>
</evidence>
<dbReference type="AlphaFoldDB" id="A0A1X1PKA1"/>
<name>A0A1X1PKA1_9BURK</name>
<dbReference type="EMBL" id="NBYX01000004">
    <property type="protein sequence ID" value="ORT87039.1"/>
    <property type="molecule type" value="Genomic_DNA"/>
</dbReference>
<gene>
    <name evidence="2" type="ORF">B7G54_11360</name>
    <name evidence="1" type="ORF">LMG29660_06247</name>
</gene>
<protein>
    <submittedName>
        <fullName evidence="2">Uncharacterized protein</fullName>
    </submittedName>
</protein>